<evidence type="ECO:0000256" key="8">
    <source>
        <dbReference type="ARBA" id="ARBA00025939"/>
    </source>
</evidence>
<organism evidence="15 16">
    <name type="scientific">Trichoplax adhaerens</name>
    <name type="common">Trichoplax reptans</name>
    <dbReference type="NCBI Taxonomy" id="10228"/>
    <lineage>
        <taxon>Eukaryota</taxon>
        <taxon>Metazoa</taxon>
        <taxon>Placozoa</taxon>
        <taxon>Uniplacotomia</taxon>
        <taxon>Trichoplacea</taxon>
        <taxon>Trichoplacidae</taxon>
        <taxon>Trichoplax</taxon>
    </lineage>
</organism>
<dbReference type="PRINTS" id="PR00080">
    <property type="entry name" value="SDRFAMILY"/>
</dbReference>
<evidence type="ECO:0000256" key="13">
    <source>
        <dbReference type="ARBA" id="ARBA00048340"/>
    </source>
</evidence>
<dbReference type="OMA" id="MQAHVCA"/>
<evidence type="ECO:0000256" key="1">
    <source>
        <dbReference type="ARBA" id="ARBA00004275"/>
    </source>
</evidence>
<dbReference type="AlphaFoldDB" id="B3S9I0"/>
<dbReference type="GeneID" id="6758114"/>
<gene>
    <name evidence="15" type="ORF">TRIADDRAFT_31628</name>
</gene>
<protein>
    <recommendedName>
        <fullName evidence="10">Peroxisomal 2,4-dienoyl-CoA reductase [(3E)-enoyl-CoA-producing]</fullName>
        <ecNumber evidence="9">1.3.1.124</ecNumber>
    </recommendedName>
    <alternativeName>
        <fullName evidence="11">2,4-dienoyl-CoA reductase 2</fullName>
    </alternativeName>
</protein>
<evidence type="ECO:0000256" key="6">
    <source>
        <dbReference type="ARBA" id="ARBA00023140"/>
    </source>
</evidence>
<name>B3S9I0_TRIAD</name>
<dbReference type="InterPro" id="IPR002347">
    <property type="entry name" value="SDR_fam"/>
</dbReference>
<evidence type="ECO:0000256" key="10">
    <source>
        <dbReference type="ARBA" id="ARBA00026221"/>
    </source>
</evidence>
<dbReference type="HOGENOM" id="CLU_010194_1_2_1"/>
<evidence type="ECO:0000313" key="16">
    <source>
        <dbReference type="Proteomes" id="UP000009022"/>
    </source>
</evidence>
<comment type="catalytic activity">
    <reaction evidence="12">
        <text>a (2E,4E)-dienoyl-CoA + NADPH + H(+) = a 4,5-saturated-(3E)-enoyl-CoA + NADP(+)</text>
        <dbReference type="Rhea" id="RHEA:45912"/>
        <dbReference type="ChEBI" id="CHEBI:15378"/>
        <dbReference type="ChEBI" id="CHEBI:57783"/>
        <dbReference type="ChEBI" id="CHEBI:58349"/>
        <dbReference type="ChEBI" id="CHEBI:85101"/>
        <dbReference type="ChEBI" id="CHEBI:85493"/>
        <dbReference type="EC" id="1.3.1.124"/>
    </reaction>
</comment>
<dbReference type="CDD" id="cd05369">
    <property type="entry name" value="TER_DECR_SDR_a"/>
    <property type="match status" value="1"/>
</dbReference>
<evidence type="ECO:0000256" key="11">
    <source>
        <dbReference type="ARBA" id="ARBA00030890"/>
    </source>
</evidence>
<dbReference type="SUPFAM" id="SSF51735">
    <property type="entry name" value="NAD(P)-binding Rossmann-fold domains"/>
    <property type="match status" value="1"/>
</dbReference>
<evidence type="ECO:0000256" key="7">
    <source>
        <dbReference type="ARBA" id="ARBA00025787"/>
    </source>
</evidence>
<dbReference type="Proteomes" id="UP000009022">
    <property type="component" value="Unassembled WGS sequence"/>
</dbReference>
<dbReference type="CTD" id="6758114"/>
<dbReference type="eggNOG" id="KOG0725">
    <property type="taxonomic scope" value="Eukaryota"/>
</dbReference>
<accession>B3S9I0</accession>
<dbReference type="GO" id="GO:0006631">
    <property type="term" value="P:fatty acid metabolic process"/>
    <property type="evidence" value="ECO:0000318"/>
    <property type="project" value="GO_Central"/>
</dbReference>
<dbReference type="InterPro" id="IPR045017">
    <property type="entry name" value="DECR2-like"/>
</dbReference>
<dbReference type="InterPro" id="IPR036291">
    <property type="entry name" value="NAD(P)-bd_dom_sf"/>
</dbReference>
<dbReference type="GO" id="GO:0005777">
    <property type="term" value="C:peroxisome"/>
    <property type="evidence" value="ECO:0000318"/>
    <property type="project" value="GO_Central"/>
</dbReference>
<dbReference type="GO" id="GO:0009062">
    <property type="term" value="P:fatty acid catabolic process"/>
    <property type="evidence" value="ECO:0007669"/>
    <property type="project" value="InterPro"/>
</dbReference>
<proteinExistence type="inferred from homology"/>
<comment type="subunit">
    <text evidence="8">Monomer, dimer and oligomer.</text>
</comment>
<sequence length="289" mass="32026">MAHETDQCLKNYKYYFKSDILANKVAFISGGGSGICFRITEIYMRHGCDTVIASRNFNRVKEAAERLEKATGRRCLPVRMDVRKPQEIQDAVDQALSHYNRIDILINGAAGNFLCPASRLSYNAFRTVIEIDTLGTFNLSKAVYEKYFSKHGGNIINISATLHYNGDVLQVHVGAAKAAIDAMTKHLAREWGRDGVRVNCIAPGPIADTEGMRRLGGDKEELARHVKEDIPLGRMGSRIDIGDSAVYLGSEVSSYITGTVLIVDGGTCMVSRRNIFEAERMMRKLASKL</sequence>
<evidence type="ECO:0000256" key="2">
    <source>
        <dbReference type="ARBA" id="ARBA00022832"/>
    </source>
</evidence>
<dbReference type="Gene3D" id="3.40.50.720">
    <property type="entry name" value="NAD(P)-binding Rossmann-like Domain"/>
    <property type="match status" value="1"/>
</dbReference>
<dbReference type="PRINTS" id="PR00081">
    <property type="entry name" value="GDHRDH"/>
</dbReference>
<dbReference type="PhylomeDB" id="B3S9I0"/>
<dbReference type="InParanoid" id="B3S9I0"/>
<dbReference type="FunCoup" id="B3S9I0">
    <property type="interactions" value="680"/>
</dbReference>
<evidence type="ECO:0000256" key="12">
    <source>
        <dbReference type="ARBA" id="ARBA00048009"/>
    </source>
</evidence>
<evidence type="ECO:0000313" key="15">
    <source>
        <dbReference type="EMBL" id="EDV20656.1"/>
    </source>
</evidence>
<dbReference type="OrthoDB" id="1393670at2759"/>
<comment type="catalytic activity">
    <reaction evidence="13">
        <text>a (2E,4Z)-dienoyl-CoA + NADPH + H(+) = a 4,5-saturated-(3E)-enoyl-CoA + NADP(+)</text>
        <dbReference type="Rhea" id="RHEA:61892"/>
        <dbReference type="ChEBI" id="CHEBI:15378"/>
        <dbReference type="ChEBI" id="CHEBI:57783"/>
        <dbReference type="ChEBI" id="CHEBI:58349"/>
        <dbReference type="ChEBI" id="CHEBI:85099"/>
        <dbReference type="ChEBI" id="CHEBI:85493"/>
        <dbReference type="EC" id="1.3.1.124"/>
    </reaction>
</comment>
<dbReference type="KEGG" id="tad:TRIADDRAFT_31628"/>
<dbReference type="PANTHER" id="PTHR43296:SF2">
    <property type="entry name" value="PEROXISOMAL 2,4-DIENOYL-COA REDUCTASE [(3E)-ENOYL-COA-PRODUCING]"/>
    <property type="match status" value="1"/>
</dbReference>
<keyword evidence="2" id="KW-0276">Fatty acid metabolism</keyword>
<dbReference type="GO" id="GO:0005778">
    <property type="term" value="C:peroxisomal membrane"/>
    <property type="evidence" value="ECO:0007669"/>
    <property type="project" value="UniProtKB-ARBA"/>
</dbReference>
<comment type="catalytic activity">
    <reaction evidence="14">
        <text>(2E,4Z,7Z,10Z,13Z,16Z,19Z)-docosaheptaenoyl-CoA + NADPH + H(+) = (3E,7Z,10Z,13Z,16Z,19Z)-docosahexaenoyl-CoA + NADP(+)</text>
        <dbReference type="Rhea" id="RHEA:44920"/>
        <dbReference type="ChEBI" id="CHEBI:15378"/>
        <dbReference type="ChEBI" id="CHEBI:57783"/>
        <dbReference type="ChEBI" id="CHEBI:58349"/>
        <dbReference type="ChEBI" id="CHEBI:77559"/>
        <dbReference type="ChEBI" id="CHEBI:84791"/>
    </reaction>
</comment>
<evidence type="ECO:0000256" key="9">
    <source>
        <dbReference type="ARBA" id="ARBA00026117"/>
    </source>
</evidence>
<keyword evidence="16" id="KW-1185">Reference proteome</keyword>
<dbReference type="STRING" id="10228.B3S9I0"/>
<comment type="similarity">
    <text evidence="7">Belongs to the short-chain dehydrogenases/reductases (SDR) family. 2,4-dienoyl-CoA reductase subfamily.</text>
</comment>
<dbReference type="EMBL" id="DS985258">
    <property type="protein sequence ID" value="EDV20656.1"/>
    <property type="molecule type" value="Genomic_DNA"/>
</dbReference>
<reference evidence="15 16" key="1">
    <citation type="journal article" date="2008" name="Nature">
        <title>The Trichoplax genome and the nature of placozoans.</title>
        <authorList>
            <person name="Srivastava M."/>
            <person name="Begovic E."/>
            <person name="Chapman J."/>
            <person name="Putnam N.H."/>
            <person name="Hellsten U."/>
            <person name="Kawashima T."/>
            <person name="Kuo A."/>
            <person name="Mitros T."/>
            <person name="Salamov A."/>
            <person name="Carpenter M.L."/>
            <person name="Signorovitch A.Y."/>
            <person name="Moreno M.A."/>
            <person name="Kamm K."/>
            <person name="Grimwood J."/>
            <person name="Schmutz J."/>
            <person name="Shapiro H."/>
            <person name="Grigoriev I.V."/>
            <person name="Buss L.W."/>
            <person name="Schierwater B."/>
            <person name="Dellaporta S.L."/>
            <person name="Rokhsar D.S."/>
        </authorList>
    </citation>
    <scope>NUCLEOTIDE SEQUENCE [LARGE SCALE GENOMIC DNA]</scope>
    <source>
        <strain evidence="15 16">Grell-BS-1999</strain>
    </source>
</reference>
<keyword evidence="5" id="KW-0443">Lipid metabolism</keyword>
<comment type="subcellular location">
    <subcellularLocation>
        <location evidence="1">Peroxisome</location>
    </subcellularLocation>
</comment>
<dbReference type="Pfam" id="PF13561">
    <property type="entry name" value="adh_short_C2"/>
    <property type="match status" value="1"/>
</dbReference>
<dbReference type="RefSeq" id="XP_002116856.1">
    <property type="nucleotide sequence ID" value="XM_002116820.1"/>
</dbReference>
<evidence type="ECO:0000256" key="14">
    <source>
        <dbReference type="ARBA" id="ARBA00048631"/>
    </source>
</evidence>
<dbReference type="PANTHER" id="PTHR43296">
    <property type="entry name" value="PEROXISOMAL 2,4-DIENOYL-COA REDUCTASE"/>
    <property type="match status" value="1"/>
</dbReference>
<evidence type="ECO:0000256" key="4">
    <source>
        <dbReference type="ARBA" id="ARBA00023002"/>
    </source>
</evidence>
<keyword evidence="6" id="KW-0576">Peroxisome</keyword>
<keyword evidence="3" id="KW-0521">NADP</keyword>
<dbReference type="GO" id="GO:0008670">
    <property type="term" value="F:2,4-dienoyl-CoA reductase (NADPH) activity"/>
    <property type="evidence" value="ECO:0000318"/>
    <property type="project" value="GO_Central"/>
</dbReference>
<evidence type="ECO:0000256" key="5">
    <source>
        <dbReference type="ARBA" id="ARBA00023098"/>
    </source>
</evidence>
<dbReference type="FunFam" id="3.40.50.720:FF:000477">
    <property type="entry name" value="Peroxisomal 2,4-dienoyl-CoA reductase"/>
    <property type="match status" value="1"/>
</dbReference>
<dbReference type="EC" id="1.3.1.124" evidence="9"/>
<keyword evidence="4" id="KW-0560">Oxidoreductase</keyword>
<evidence type="ECO:0000256" key="3">
    <source>
        <dbReference type="ARBA" id="ARBA00022857"/>
    </source>
</evidence>